<keyword evidence="8 10" id="KW-1133">Transmembrane helix</keyword>
<dbReference type="AlphaFoldDB" id="A0AAN5AI59"/>
<evidence type="ECO:0000256" key="9">
    <source>
        <dbReference type="ARBA" id="ARBA00023136"/>
    </source>
</evidence>
<dbReference type="Pfam" id="PF04973">
    <property type="entry name" value="NMN_transporter"/>
    <property type="match status" value="1"/>
</dbReference>
<evidence type="ECO:0000256" key="8">
    <source>
        <dbReference type="ARBA" id="ARBA00022989"/>
    </source>
</evidence>
<dbReference type="InterPro" id="IPR006419">
    <property type="entry name" value="NMN_transpt_PnuC"/>
</dbReference>
<feature type="transmembrane region" description="Helical" evidence="10">
    <location>
        <begin position="125"/>
        <end position="145"/>
    </location>
</feature>
<reference evidence="11 12" key="1">
    <citation type="submission" date="2021-12" db="EMBL/GenBank/DDBJ databases">
        <title>Genome sequencing of bacteria with rrn-lacking chromosome and rrn-plasmid.</title>
        <authorList>
            <person name="Anda M."/>
            <person name="Iwasaki W."/>
        </authorList>
    </citation>
    <scope>NUCLEOTIDE SEQUENCE [LARGE SCALE GENOMIC DNA]</scope>
    <source>
        <strain evidence="11 12">NBRC 15940</strain>
    </source>
</reference>
<feature type="transmembrane region" description="Helical" evidence="10">
    <location>
        <begin position="152"/>
        <end position="169"/>
    </location>
</feature>
<dbReference type="RefSeq" id="WP_338235539.1">
    <property type="nucleotide sequence ID" value="NZ_BQKE01000001.1"/>
</dbReference>
<protein>
    <recommendedName>
        <fullName evidence="4">Nicotinamide riboside transporter PnuC</fullName>
    </recommendedName>
</protein>
<organism evidence="11 12">
    <name type="scientific">Persicobacter diffluens</name>
    <dbReference type="NCBI Taxonomy" id="981"/>
    <lineage>
        <taxon>Bacteria</taxon>
        <taxon>Pseudomonadati</taxon>
        <taxon>Bacteroidota</taxon>
        <taxon>Cytophagia</taxon>
        <taxon>Cytophagales</taxon>
        <taxon>Persicobacteraceae</taxon>
        <taxon>Persicobacter</taxon>
    </lineage>
</organism>
<feature type="transmembrane region" description="Helical" evidence="10">
    <location>
        <begin position="45"/>
        <end position="66"/>
    </location>
</feature>
<accession>A0AAN5AI59</accession>
<evidence type="ECO:0000256" key="7">
    <source>
        <dbReference type="ARBA" id="ARBA00022692"/>
    </source>
</evidence>
<feature type="transmembrane region" description="Helical" evidence="10">
    <location>
        <begin position="72"/>
        <end position="89"/>
    </location>
</feature>
<evidence type="ECO:0000313" key="12">
    <source>
        <dbReference type="Proteomes" id="UP001310022"/>
    </source>
</evidence>
<dbReference type="GO" id="GO:0005886">
    <property type="term" value="C:plasma membrane"/>
    <property type="evidence" value="ECO:0007669"/>
    <property type="project" value="UniProtKB-SubCell"/>
</dbReference>
<keyword evidence="12" id="KW-1185">Reference proteome</keyword>
<keyword evidence="5" id="KW-0813">Transport</keyword>
<sequence length="210" mass="24084">MMSLLLQFIDAPLRMLHQTGSWMIPAVLAGGLFLWLLARNDQKAWWAAAFSSIWYSGCCLAFDWWVQALWGIVYLGISIYGWWHWPSLGKSFRVWSLQEHLMYLGSGLLLFAILVIVGFQLHDAILFYVHSYISLAAVVALWLSSQKLLGSWIYWVLIGTIGVFAHAFVGNYLSAVVMAIFVFVGVYGYIRWLEEWKESNGEHLWARGQL</sequence>
<evidence type="ECO:0000256" key="1">
    <source>
        <dbReference type="ARBA" id="ARBA00002672"/>
    </source>
</evidence>
<evidence type="ECO:0000256" key="4">
    <source>
        <dbReference type="ARBA" id="ARBA00017522"/>
    </source>
</evidence>
<feature type="transmembrane region" description="Helical" evidence="10">
    <location>
        <begin position="175"/>
        <end position="193"/>
    </location>
</feature>
<evidence type="ECO:0000313" key="11">
    <source>
        <dbReference type="EMBL" id="GJM59487.1"/>
    </source>
</evidence>
<evidence type="ECO:0000256" key="10">
    <source>
        <dbReference type="SAM" id="Phobius"/>
    </source>
</evidence>
<comment type="function">
    <text evidence="1">Required for nicotinamide riboside transport across the inner membrane.</text>
</comment>
<dbReference type="PANTHER" id="PTHR36122:SF2">
    <property type="entry name" value="NICOTINAMIDE RIBOSIDE TRANSPORTER PNUC"/>
    <property type="match status" value="1"/>
</dbReference>
<gene>
    <name evidence="11" type="primary">pnuT</name>
    <name evidence="11" type="ORF">PEDI_00390</name>
</gene>
<evidence type="ECO:0000256" key="5">
    <source>
        <dbReference type="ARBA" id="ARBA00022448"/>
    </source>
</evidence>
<evidence type="ECO:0000256" key="6">
    <source>
        <dbReference type="ARBA" id="ARBA00022475"/>
    </source>
</evidence>
<dbReference type="GO" id="GO:0034257">
    <property type="term" value="F:nicotinamide riboside transmembrane transporter activity"/>
    <property type="evidence" value="ECO:0007669"/>
    <property type="project" value="InterPro"/>
</dbReference>
<comment type="similarity">
    <text evidence="3">Belongs to the nicotinamide ribonucleoside (NR) uptake permease (TC 4.B.1) family.</text>
</comment>
<keyword evidence="6" id="KW-1003">Cell membrane</keyword>
<name>A0AAN5AI59_9BACT</name>
<dbReference type="PANTHER" id="PTHR36122">
    <property type="entry name" value="NICOTINAMIDE RIBOSIDE TRANSPORTER PNUC"/>
    <property type="match status" value="1"/>
</dbReference>
<feature type="transmembrane region" description="Helical" evidence="10">
    <location>
        <begin position="20"/>
        <end position="38"/>
    </location>
</feature>
<comment type="subcellular location">
    <subcellularLocation>
        <location evidence="2">Cell membrane</location>
        <topology evidence="2">Multi-pass membrane protein</topology>
    </subcellularLocation>
</comment>
<comment type="caution">
    <text evidence="11">The sequence shown here is derived from an EMBL/GenBank/DDBJ whole genome shotgun (WGS) entry which is preliminary data.</text>
</comment>
<keyword evidence="9 10" id="KW-0472">Membrane</keyword>
<evidence type="ECO:0000256" key="2">
    <source>
        <dbReference type="ARBA" id="ARBA00004651"/>
    </source>
</evidence>
<proteinExistence type="inferred from homology"/>
<feature type="transmembrane region" description="Helical" evidence="10">
    <location>
        <begin position="101"/>
        <end position="119"/>
    </location>
</feature>
<keyword evidence="7 10" id="KW-0812">Transmembrane</keyword>
<dbReference type="EMBL" id="BQKE01000001">
    <property type="protein sequence ID" value="GJM59487.1"/>
    <property type="molecule type" value="Genomic_DNA"/>
</dbReference>
<evidence type="ECO:0000256" key="3">
    <source>
        <dbReference type="ARBA" id="ARBA00006669"/>
    </source>
</evidence>
<dbReference type="Proteomes" id="UP001310022">
    <property type="component" value="Unassembled WGS sequence"/>
</dbReference>